<evidence type="ECO:0000313" key="1">
    <source>
        <dbReference type="EMBL" id="KAI3797577.1"/>
    </source>
</evidence>
<name>A0ACB9HRY4_9ASTR</name>
<proteinExistence type="predicted"/>
<organism evidence="1 2">
    <name type="scientific">Smallanthus sonchifolius</name>
    <dbReference type="NCBI Taxonomy" id="185202"/>
    <lineage>
        <taxon>Eukaryota</taxon>
        <taxon>Viridiplantae</taxon>
        <taxon>Streptophyta</taxon>
        <taxon>Embryophyta</taxon>
        <taxon>Tracheophyta</taxon>
        <taxon>Spermatophyta</taxon>
        <taxon>Magnoliopsida</taxon>
        <taxon>eudicotyledons</taxon>
        <taxon>Gunneridae</taxon>
        <taxon>Pentapetalae</taxon>
        <taxon>asterids</taxon>
        <taxon>campanulids</taxon>
        <taxon>Asterales</taxon>
        <taxon>Asteraceae</taxon>
        <taxon>Asteroideae</taxon>
        <taxon>Heliantheae alliance</taxon>
        <taxon>Millerieae</taxon>
        <taxon>Smallanthus</taxon>
    </lineage>
</organism>
<evidence type="ECO:0000313" key="2">
    <source>
        <dbReference type="Proteomes" id="UP001056120"/>
    </source>
</evidence>
<dbReference type="Proteomes" id="UP001056120">
    <property type="component" value="Linkage Group LG11"/>
</dbReference>
<comment type="caution">
    <text evidence="1">The sequence shown here is derived from an EMBL/GenBank/DDBJ whole genome shotgun (WGS) entry which is preliminary data.</text>
</comment>
<reference evidence="1 2" key="2">
    <citation type="journal article" date="2022" name="Mol. Ecol. Resour.">
        <title>The genomes of chicory, endive, great burdock and yacon provide insights into Asteraceae paleo-polyploidization history and plant inulin production.</title>
        <authorList>
            <person name="Fan W."/>
            <person name="Wang S."/>
            <person name="Wang H."/>
            <person name="Wang A."/>
            <person name="Jiang F."/>
            <person name="Liu H."/>
            <person name="Zhao H."/>
            <person name="Xu D."/>
            <person name="Zhang Y."/>
        </authorList>
    </citation>
    <scope>NUCLEOTIDE SEQUENCE [LARGE SCALE GENOMIC DNA]</scope>
    <source>
        <strain evidence="2">cv. Yunnan</strain>
        <tissue evidence="1">Leaves</tissue>
    </source>
</reference>
<accession>A0ACB9HRY4</accession>
<keyword evidence="2" id="KW-1185">Reference proteome</keyword>
<protein>
    <submittedName>
        <fullName evidence="1">Uncharacterized protein</fullName>
    </submittedName>
</protein>
<dbReference type="EMBL" id="CM042028">
    <property type="protein sequence ID" value="KAI3797577.1"/>
    <property type="molecule type" value="Genomic_DNA"/>
</dbReference>
<reference evidence="2" key="1">
    <citation type="journal article" date="2022" name="Mol. Ecol. Resour.">
        <title>The genomes of chicory, endive, great burdock and yacon provide insights into Asteraceae palaeo-polyploidization history and plant inulin production.</title>
        <authorList>
            <person name="Fan W."/>
            <person name="Wang S."/>
            <person name="Wang H."/>
            <person name="Wang A."/>
            <person name="Jiang F."/>
            <person name="Liu H."/>
            <person name="Zhao H."/>
            <person name="Xu D."/>
            <person name="Zhang Y."/>
        </authorList>
    </citation>
    <scope>NUCLEOTIDE SEQUENCE [LARGE SCALE GENOMIC DNA]</scope>
    <source>
        <strain evidence="2">cv. Yunnan</strain>
    </source>
</reference>
<sequence length="186" mass="21261">MAVHGDLNKEKNVGDGHDSRSGKTRSVHSPKNDKVDEMIRKQISEEVAKAFEQTMPAFLTEIAFDEKENKTKGVAIIFMDGDNRDKVHPLLSQRWITEIESTFETCHCDPGDRIVFAVNQLNRRAKDWLHNLRKEKGSIGGISWEDFKEAFLKYHCPQAAVDSITEEFLRLRQTNESIDELAGVFL</sequence>
<gene>
    <name evidence="1" type="ORF">L1987_32835</name>
</gene>